<proteinExistence type="predicted"/>
<dbReference type="AlphaFoldDB" id="A0A0D8Y2Q2"/>
<sequence>MWFPATRRNPVEVSDEESHERLFYMKKNKDFNDLNSLCPMRKLLKLNREFFYLLQYSHDSEALFLEQCMVRYIHGAVQVQLLKLNREFFYLLQYSHDSEALFLEQCMVRYIHGAVQVQRIKLCGNRKSLQAYWKSIQTEYQLKCSARVDPDNRTDKALRGILKTSTLSKGQSHTRSTMSINAKHRNKFRLPIEEENQREKLQNNADGGVESGLRAVVTNGVSIEELLNQYKANEIKTFLNVLNELAWAGLEALEELWSRTIEASAYNRIATDLFYQMK</sequence>
<organism evidence="1 2">
    <name type="scientific">Dictyocaulus viviparus</name>
    <name type="common">Bovine lungworm</name>
    <dbReference type="NCBI Taxonomy" id="29172"/>
    <lineage>
        <taxon>Eukaryota</taxon>
        <taxon>Metazoa</taxon>
        <taxon>Ecdysozoa</taxon>
        <taxon>Nematoda</taxon>
        <taxon>Chromadorea</taxon>
        <taxon>Rhabditida</taxon>
        <taxon>Rhabditina</taxon>
        <taxon>Rhabditomorpha</taxon>
        <taxon>Strongyloidea</taxon>
        <taxon>Metastrongylidae</taxon>
        <taxon>Dictyocaulus</taxon>
    </lineage>
</organism>
<evidence type="ECO:0000313" key="2">
    <source>
        <dbReference type="Proteomes" id="UP000053766"/>
    </source>
</evidence>
<name>A0A0D8Y2Q2_DICVI</name>
<evidence type="ECO:0000313" key="1">
    <source>
        <dbReference type="EMBL" id="KJH50447.1"/>
    </source>
</evidence>
<gene>
    <name evidence="1" type="ORF">DICVIV_03377</name>
</gene>
<protein>
    <submittedName>
        <fullName evidence="1">Uncharacterized protein</fullName>
    </submittedName>
</protein>
<reference evidence="2" key="2">
    <citation type="journal article" date="2016" name="Sci. Rep.">
        <title>Dictyocaulus viviparus genome, variome and transcriptome elucidate lungworm biology and support future intervention.</title>
        <authorList>
            <person name="McNulty S.N."/>
            <person name="Strube C."/>
            <person name="Rosa B.A."/>
            <person name="Martin J.C."/>
            <person name="Tyagi R."/>
            <person name="Choi Y.J."/>
            <person name="Wang Q."/>
            <person name="Hallsworth Pepin K."/>
            <person name="Zhang X."/>
            <person name="Ozersky P."/>
            <person name="Wilson R.K."/>
            <person name="Sternberg P.W."/>
            <person name="Gasser R.B."/>
            <person name="Mitreva M."/>
        </authorList>
    </citation>
    <scope>NUCLEOTIDE SEQUENCE [LARGE SCALE GENOMIC DNA]</scope>
    <source>
        <strain evidence="2">HannoverDv2000</strain>
    </source>
</reference>
<accession>A0A0D8Y2Q2</accession>
<dbReference type="EMBL" id="KN716205">
    <property type="protein sequence ID" value="KJH50447.1"/>
    <property type="molecule type" value="Genomic_DNA"/>
</dbReference>
<keyword evidence="2" id="KW-1185">Reference proteome</keyword>
<dbReference type="Proteomes" id="UP000053766">
    <property type="component" value="Unassembled WGS sequence"/>
</dbReference>
<reference evidence="1 2" key="1">
    <citation type="submission" date="2013-11" db="EMBL/GenBank/DDBJ databases">
        <title>Draft genome of the bovine lungworm Dictyocaulus viviparus.</title>
        <authorList>
            <person name="Mitreva M."/>
        </authorList>
    </citation>
    <scope>NUCLEOTIDE SEQUENCE [LARGE SCALE GENOMIC DNA]</scope>
    <source>
        <strain evidence="1 2">HannoverDv2000</strain>
    </source>
</reference>